<dbReference type="Gene3D" id="3.30.70.270">
    <property type="match status" value="1"/>
</dbReference>
<dbReference type="InterPro" id="IPR013656">
    <property type="entry name" value="PAS_4"/>
</dbReference>
<feature type="transmembrane region" description="Helical" evidence="8">
    <location>
        <begin position="274"/>
        <end position="298"/>
    </location>
</feature>
<keyword evidence="12" id="KW-1185">Reference proteome</keyword>
<evidence type="ECO:0000313" key="12">
    <source>
        <dbReference type="Proteomes" id="UP001500738"/>
    </source>
</evidence>
<evidence type="ECO:0000256" key="4">
    <source>
        <dbReference type="ARBA" id="ARBA00022692"/>
    </source>
</evidence>
<dbReference type="Gene3D" id="3.30.450.20">
    <property type="entry name" value="PAS domain"/>
    <property type="match status" value="1"/>
</dbReference>
<evidence type="ECO:0000256" key="5">
    <source>
        <dbReference type="ARBA" id="ARBA00022989"/>
    </source>
</evidence>
<dbReference type="EC" id="2.7.7.65" evidence="2"/>
<feature type="domain" description="GGDEF" evidence="10">
    <location>
        <begin position="460"/>
        <end position="587"/>
    </location>
</feature>
<feature type="transmembrane region" description="Helical" evidence="8">
    <location>
        <begin position="17"/>
        <end position="37"/>
    </location>
</feature>
<keyword evidence="4 8" id="KW-0812">Transmembrane</keyword>
<dbReference type="Pfam" id="PF00990">
    <property type="entry name" value="GGDEF"/>
    <property type="match status" value="1"/>
</dbReference>
<evidence type="ECO:0000256" key="1">
    <source>
        <dbReference type="ARBA" id="ARBA00004651"/>
    </source>
</evidence>
<comment type="subcellular location">
    <subcellularLocation>
        <location evidence="1">Cell membrane</location>
        <topology evidence="1">Multi-pass membrane protein</topology>
    </subcellularLocation>
</comment>
<dbReference type="PANTHER" id="PTHR45138">
    <property type="entry name" value="REGULATORY COMPONENTS OF SENSORY TRANSDUCTION SYSTEM"/>
    <property type="match status" value="1"/>
</dbReference>
<evidence type="ECO:0000256" key="3">
    <source>
        <dbReference type="ARBA" id="ARBA00022475"/>
    </source>
</evidence>
<dbReference type="InterPro" id="IPR043128">
    <property type="entry name" value="Rev_trsase/Diguanyl_cyclase"/>
</dbReference>
<name>A0ABP3X6T2_9SPHN</name>
<dbReference type="InterPro" id="IPR035965">
    <property type="entry name" value="PAS-like_dom_sf"/>
</dbReference>
<dbReference type="NCBIfam" id="TIGR00229">
    <property type="entry name" value="sensory_box"/>
    <property type="match status" value="1"/>
</dbReference>
<proteinExistence type="predicted"/>
<dbReference type="InterPro" id="IPR000160">
    <property type="entry name" value="GGDEF_dom"/>
</dbReference>
<reference evidence="12" key="1">
    <citation type="journal article" date="2019" name="Int. J. Syst. Evol. Microbiol.">
        <title>The Global Catalogue of Microorganisms (GCM) 10K type strain sequencing project: providing services to taxonomists for standard genome sequencing and annotation.</title>
        <authorList>
            <consortium name="The Broad Institute Genomics Platform"/>
            <consortium name="The Broad Institute Genome Sequencing Center for Infectious Disease"/>
            <person name="Wu L."/>
            <person name="Ma J."/>
        </authorList>
    </citation>
    <scope>NUCLEOTIDE SEQUENCE [LARGE SCALE GENOMIC DNA]</scope>
    <source>
        <strain evidence="12">JCM 15910</strain>
    </source>
</reference>
<dbReference type="SUPFAM" id="SSF55073">
    <property type="entry name" value="Nucleotide cyclase"/>
    <property type="match status" value="1"/>
</dbReference>
<accession>A0ABP3X6T2</accession>
<evidence type="ECO:0000256" key="8">
    <source>
        <dbReference type="SAM" id="Phobius"/>
    </source>
</evidence>
<dbReference type="CDD" id="cd01949">
    <property type="entry name" value="GGDEF"/>
    <property type="match status" value="1"/>
</dbReference>
<dbReference type="Pfam" id="PF05231">
    <property type="entry name" value="MASE1"/>
    <property type="match status" value="1"/>
</dbReference>
<sequence length="587" mass="62467">MPSNDTIRPVRRAQHRVALLLTGALLYFTLAAGTILLTSDGKSHATVWLADAAILALLLSRPKSDWPLALALGWAANLGANGLTREWAPGITLYGLINMAQVLLAAWTLRRCSQKGEILANARATFTFLICGGLIAPAVGAIAGSTVSWVNYGEAFLPSLERWYSSNALGIVILTPFLKSWFDGSYVSALRMRGSRKRAEDLFLLLFHTAVSAFVFGQSGLPLLFAPLCSLLLLAFRSGRLATQAGVVIVGISGALAAVYHLGPVALVQGGPVFEAIFFQSYLAILLGTALPVTALVASRAEALAEAARREEMLRMILDHSPDAILSFDDGGSCRWADGATDELLGLSAGSCRGALIDELALKIGPVLAKLCRAALADPAETQIADFAPTNLEGRTLEATVKAVMSDEKVVGTVATVRDVTAQRAREREIARLAMTDPLTKIPNRAGFDAAIERVPIKGEAACIALIDIDNFKGINDRFGHKAGDRALVELAAAIVRLSGSDHLVARLGGDEFLILLAGDITAAQRFFGGLQSEIAILSASLEFDITISGGIAELHALAEIDSVFEEADRRLYRSKRDGRNRVTATA</sequence>
<feature type="transmembrane region" description="Helical" evidence="8">
    <location>
        <begin position="163"/>
        <end position="182"/>
    </location>
</feature>
<evidence type="ECO:0000259" key="9">
    <source>
        <dbReference type="PROSITE" id="PS50112"/>
    </source>
</evidence>
<evidence type="ECO:0000256" key="7">
    <source>
        <dbReference type="ARBA" id="ARBA00034247"/>
    </source>
</evidence>
<evidence type="ECO:0000259" key="10">
    <source>
        <dbReference type="PROSITE" id="PS50887"/>
    </source>
</evidence>
<dbReference type="InterPro" id="IPR029787">
    <property type="entry name" value="Nucleotide_cyclase"/>
</dbReference>
<dbReference type="PROSITE" id="PS50887">
    <property type="entry name" value="GGDEF"/>
    <property type="match status" value="1"/>
</dbReference>
<feature type="transmembrane region" description="Helical" evidence="8">
    <location>
        <begin position="241"/>
        <end position="262"/>
    </location>
</feature>
<feature type="transmembrane region" description="Helical" evidence="8">
    <location>
        <begin position="90"/>
        <end position="109"/>
    </location>
</feature>
<comment type="caution">
    <text evidence="11">The sequence shown here is derived from an EMBL/GenBank/DDBJ whole genome shotgun (WGS) entry which is preliminary data.</text>
</comment>
<feature type="domain" description="PAS" evidence="9">
    <location>
        <begin position="310"/>
        <end position="348"/>
    </location>
</feature>
<dbReference type="SUPFAM" id="SSF55785">
    <property type="entry name" value="PYP-like sensor domain (PAS domain)"/>
    <property type="match status" value="1"/>
</dbReference>
<feature type="transmembrane region" description="Helical" evidence="8">
    <location>
        <begin position="121"/>
        <end position="143"/>
    </location>
</feature>
<dbReference type="EMBL" id="BAAAFE010000002">
    <property type="protein sequence ID" value="GAA0861279.1"/>
    <property type="molecule type" value="Genomic_DNA"/>
</dbReference>
<comment type="catalytic activity">
    <reaction evidence="7">
        <text>2 GTP = 3',3'-c-di-GMP + 2 diphosphate</text>
        <dbReference type="Rhea" id="RHEA:24898"/>
        <dbReference type="ChEBI" id="CHEBI:33019"/>
        <dbReference type="ChEBI" id="CHEBI:37565"/>
        <dbReference type="ChEBI" id="CHEBI:58805"/>
        <dbReference type="EC" id="2.7.7.65"/>
    </reaction>
</comment>
<dbReference type="InterPro" id="IPR000014">
    <property type="entry name" value="PAS"/>
</dbReference>
<dbReference type="SMART" id="SM00267">
    <property type="entry name" value="GGDEF"/>
    <property type="match status" value="1"/>
</dbReference>
<dbReference type="NCBIfam" id="TIGR00254">
    <property type="entry name" value="GGDEF"/>
    <property type="match status" value="1"/>
</dbReference>
<evidence type="ECO:0000256" key="6">
    <source>
        <dbReference type="ARBA" id="ARBA00023136"/>
    </source>
</evidence>
<evidence type="ECO:0000313" key="11">
    <source>
        <dbReference type="EMBL" id="GAA0861279.1"/>
    </source>
</evidence>
<evidence type="ECO:0000256" key="2">
    <source>
        <dbReference type="ARBA" id="ARBA00012528"/>
    </source>
</evidence>
<dbReference type="RefSeq" id="WP_137867056.1">
    <property type="nucleotide sequence ID" value="NZ_BAAAFE010000002.1"/>
</dbReference>
<dbReference type="PANTHER" id="PTHR45138:SF9">
    <property type="entry name" value="DIGUANYLATE CYCLASE DGCM-RELATED"/>
    <property type="match status" value="1"/>
</dbReference>
<feature type="transmembrane region" description="Helical" evidence="8">
    <location>
        <begin position="202"/>
        <end position="235"/>
    </location>
</feature>
<dbReference type="PROSITE" id="PS50112">
    <property type="entry name" value="PAS"/>
    <property type="match status" value="1"/>
</dbReference>
<organism evidence="11 12">
    <name type="scientific">Sphingopyxis soli</name>
    <dbReference type="NCBI Taxonomy" id="592051"/>
    <lineage>
        <taxon>Bacteria</taxon>
        <taxon>Pseudomonadati</taxon>
        <taxon>Pseudomonadota</taxon>
        <taxon>Alphaproteobacteria</taxon>
        <taxon>Sphingomonadales</taxon>
        <taxon>Sphingomonadaceae</taxon>
        <taxon>Sphingopyxis</taxon>
    </lineage>
</organism>
<dbReference type="InterPro" id="IPR007895">
    <property type="entry name" value="MASE1"/>
</dbReference>
<keyword evidence="3" id="KW-1003">Cell membrane</keyword>
<dbReference type="Proteomes" id="UP001500738">
    <property type="component" value="Unassembled WGS sequence"/>
</dbReference>
<keyword evidence="6 8" id="KW-0472">Membrane</keyword>
<protein>
    <recommendedName>
        <fullName evidence="2">diguanylate cyclase</fullName>
        <ecNumber evidence="2">2.7.7.65</ecNumber>
    </recommendedName>
</protein>
<dbReference type="InterPro" id="IPR050469">
    <property type="entry name" value="Diguanylate_Cyclase"/>
</dbReference>
<keyword evidence="5 8" id="KW-1133">Transmembrane helix</keyword>
<dbReference type="Pfam" id="PF08448">
    <property type="entry name" value="PAS_4"/>
    <property type="match status" value="1"/>
</dbReference>
<gene>
    <name evidence="11" type="ORF">GCM10009115_03290</name>
</gene>